<evidence type="ECO:0000313" key="1">
    <source>
        <dbReference type="EMBL" id="KKM76567.1"/>
    </source>
</evidence>
<name>A0A0F9N4X6_9ZZZZ</name>
<gene>
    <name evidence="1" type="ORF">LCGC14_1378870</name>
</gene>
<sequence length="512" mass="51294">MSGIEGTVIELSLRRTWRNAGAPSDGGAGTLANIAEAGDLLIDFTNTTLYQNTNTQSSPTWTLLGAGSSPGLVGDMAANGTGTANVIGVDAGFSPADHVHKIGEHDHSDATKGSPIVLAALGAGIFTADATGRGKFATDFVDATILGDGAVDDADKFGAGALSADATGRAVMASDFFNAATAADKFEDSSIPGAKVNFSFGVTPVTIVPDATGAEGSSASVARADHTHGLTAATPDATYSLAAAAAEGSASTFLRSDAVFLARLANDVDFVGRNAVDGADVNAWKLSAQDLFHISTVSYEVGTANLTTFTVSNPGAPRTITFADPGGADSVAYLDTTQILTNKSLTAPTITGGTAIELTALSVRSTAGNDLLFASTEALGADRTLEFDVSDANKKITLTGDFTMSGAFGLTLTITNTTDVTLPITGTLATLAGSEALTNKTITAMAGNMNMTDQTLEGSTAADGDLTLAATTSGTTDAAYIVAEHALDSSIGGLATSVVAGAVGDGSFVVTA</sequence>
<proteinExistence type="predicted"/>
<comment type="caution">
    <text evidence="1">The sequence shown here is derived from an EMBL/GenBank/DDBJ whole genome shotgun (WGS) entry which is preliminary data.</text>
</comment>
<dbReference type="EMBL" id="LAZR01008789">
    <property type="protein sequence ID" value="KKM76567.1"/>
    <property type="molecule type" value="Genomic_DNA"/>
</dbReference>
<reference evidence="1" key="1">
    <citation type="journal article" date="2015" name="Nature">
        <title>Complex archaea that bridge the gap between prokaryotes and eukaryotes.</title>
        <authorList>
            <person name="Spang A."/>
            <person name="Saw J.H."/>
            <person name="Jorgensen S.L."/>
            <person name="Zaremba-Niedzwiedzka K."/>
            <person name="Martijn J."/>
            <person name="Lind A.E."/>
            <person name="van Eijk R."/>
            <person name="Schleper C."/>
            <person name="Guy L."/>
            <person name="Ettema T.J."/>
        </authorList>
    </citation>
    <scope>NUCLEOTIDE SEQUENCE</scope>
</reference>
<accession>A0A0F9N4X6</accession>
<feature type="non-terminal residue" evidence="1">
    <location>
        <position position="512"/>
    </location>
</feature>
<dbReference type="AlphaFoldDB" id="A0A0F9N4X6"/>
<organism evidence="1">
    <name type="scientific">marine sediment metagenome</name>
    <dbReference type="NCBI Taxonomy" id="412755"/>
    <lineage>
        <taxon>unclassified sequences</taxon>
        <taxon>metagenomes</taxon>
        <taxon>ecological metagenomes</taxon>
    </lineage>
</organism>
<protein>
    <submittedName>
        <fullName evidence="1">Uncharacterized protein</fullName>
    </submittedName>
</protein>